<sequence>MNTHQVLRLRNDMISATNAVPGFSVLYFLFFILFFFHRESLHVLVN</sequence>
<reference evidence="2" key="1">
    <citation type="submission" date="2014-11" db="EMBL/GenBank/DDBJ databases">
        <authorList>
            <person name="Amaro Gonzalez C."/>
        </authorList>
    </citation>
    <scope>NUCLEOTIDE SEQUENCE</scope>
</reference>
<evidence type="ECO:0000256" key="1">
    <source>
        <dbReference type="SAM" id="Phobius"/>
    </source>
</evidence>
<keyword evidence="1" id="KW-0472">Membrane</keyword>
<protein>
    <submittedName>
        <fullName evidence="2">Uncharacterized protein</fullName>
    </submittedName>
</protein>
<feature type="transmembrane region" description="Helical" evidence="1">
    <location>
        <begin position="20"/>
        <end position="36"/>
    </location>
</feature>
<name>A0A0E9T876_ANGAN</name>
<accession>A0A0E9T876</accession>
<proteinExistence type="predicted"/>
<keyword evidence="1" id="KW-0812">Transmembrane</keyword>
<dbReference type="EMBL" id="GBXM01058945">
    <property type="protein sequence ID" value="JAH49632.1"/>
    <property type="molecule type" value="Transcribed_RNA"/>
</dbReference>
<evidence type="ECO:0000313" key="2">
    <source>
        <dbReference type="EMBL" id="JAH49632.1"/>
    </source>
</evidence>
<reference evidence="2" key="2">
    <citation type="journal article" date="2015" name="Fish Shellfish Immunol.">
        <title>Early steps in the European eel (Anguilla anguilla)-Vibrio vulnificus interaction in the gills: Role of the RtxA13 toxin.</title>
        <authorList>
            <person name="Callol A."/>
            <person name="Pajuelo D."/>
            <person name="Ebbesson L."/>
            <person name="Teles M."/>
            <person name="MacKenzie S."/>
            <person name="Amaro C."/>
        </authorList>
    </citation>
    <scope>NUCLEOTIDE SEQUENCE</scope>
</reference>
<organism evidence="2">
    <name type="scientific">Anguilla anguilla</name>
    <name type="common">European freshwater eel</name>
    <name type="synonym">Muraena anguilla</name>
    <dbReference type="NCBI Taxonomy" id="7936"/>
    <lineage>
        <taxon>Eukaryota</taxon>
        <taxon>Metazoa</taxon>
        <taxon>Chordata</taxon>
        <taxon>Craniata</taxon>
        <taxon>Vertebrata</taxon>
        <taxon>Euteleostomi</taxon>
        <taxon>Actinopterygii</taxon>
        <taxon>Neopterygii</taxon>
        <taxon>Teleostei</taxon>
        <taxon>Anguilliformes</taxon>
        <taxon>Anguillidae</taxon>
        <taxon>Anguilla</taxon>
    </lineage>
</organism>
<dbReference type="AlphaFoldDB" id="A0A0E9T876"/>
<keyword evidence="1" id="KW-1133">Transmembrane helix</keyword>